<evidence type="ECO:0000259" key="8">
    <source>
        <dbReference type="PROSITE" id="PS50941"/>
    </source>
</evidence>
<dbReference type="Gene3D" id="3.30.60.10">
    <property type="entry name" value="Endochitinase-like"/>
    <property type="match status" value="1"/>
</dbReference>
<dbReference type="Pfam" id="PF00082">
    <property type="entry name" value="Peptidase_S8"/>
    <property type="match status" value="1"/>
</dbReference>
<keyword evidence="6" id="KW-1015">Disulfide bond</keyword>
<proteinExistence type="inferred from homology"/>
<evidence type="ECO:0000256" key="5">
    <source>
        <dbReference type="ARBA" id="ARBA00022825"/>
    </source>
</evidence>
<dbReference type="PROSITE" id="PS00138">
    <property type="entry name" value="SUBTILASE_SER"/>
    <property type="match status" value="1"/>
</dbReference>
<dbReference type="InterPro" id="IPR000209">
    <property type="entry name" value="Peptidase_S8/S53_dom"/>
</dbReference>
<feature type="active site" description="Charge relay system" evidence="7">
    <location>
        <position position="157"/>
    </location>
</feature>
<feature type="disulfide bond" evidence="6">
    <location>
        <begin position="464"/>
        <end position="478"/>
    </location>
</feature>
<dbReference type="EMBL" id="MCFG01000071">
    <property type="protein sequence ID" value="ORX83520.1"/>
    <property type="molecule type" value="Genomic_DNA"/>
</dbReference>
<feature type="disulfide bond" evidence="6">
    <location>
        <begin position="459"/>
        <end position="471"/>
    </location>
</feature>
<dbReference type="PRINTS" id="PR00723">
    <property type="entry name" value="SUBTILISIN"/>
</dbReference>
<dbReference type="GO" id="GO:0005615">
    <property type="term" value="C:extracellular space"/>
    <property type="evidence" value="ECO:0007669"/>
    <property type="project" value="TreeGrafter"/>
</dbReference>
<keyword evidence="10" id="KW-1185">Reference proteome</keyword>
<dbReference type="AlphaFoldDB" id="A0A1Y1XCM2"/>
<organism evidence="9 10">
    <name type="scientific">Anaeromyces robustus</name>
    <dbReference type="NCBI Taxonomy" id="1754192"/>
    <lineage>
        <taxon>Eukaryota</taxon>
        <taxon>Fungi</taxon>
        <taxon>Fungi incertae sedis</taxon>
        <taxon>Chytridiomycota</taxon>
        <taxon>Chytridiomycota incertae sedis</taxon>
        <taxon>Neocallimastigomycetes</taxon>
        <taxon>Neocallimastigales</taxon>
        <taxon>Neocallimastigaceae</taxon>
        <taxon>Anaeromyces</taxon>
    </lineage>
</organism>
<keyword evidence="5 7" id="KW-0720">Serine protease</keyword>
<reference evidence="9 10" key="1">
    <citation type="submission" date="2016-08" db="EMBL/GenBank/DDBJ databases">
        <title>A Parts List for Fungal Cellulosomes Revealed by Comparative Genomics.</title>
        <authorList>
            <consortium name="DOE Joint Genome Institute"/>
            <person name="Haitjema C.H."/>
            <person name="Gilmore S.P."/>
            <person name="Henske J.K."/>
            <person name="Solomon K.V."/>
            <person name="De Groot R."/>
            <person name="Kuo A."/>
            <person name="Mondo S.J."/>
            <person name="Salamov A.A."/>
            <person name="Labutti K."/>
            <person name="Zhao Z."/>
            <person name="Chiniquy J."/>
            <person name="Barry K."/>
            <person name="Brewer H.M."/>
            <person name="Purvine S.O."/>
            <person name="Wright A.T."/>
            <person name="Boxma B."/>
            <person name="Van Alen T."/>
            <person name="Hackstein J.H."/>
            <person name="Baker S.E."/>
            <person name="Grigoriev I.V."/>
            <person name="O'Malley M.A."/>
        </authorList>
    </citation>
    <scope>NUCLEOTIDE SEQUENCE [LARGE SCALE GENOMIC DNA]</scope>
    <source>
        <strain evidence="9 10">S4</strain>
    </source>
</reference>
<dbReference type="InterPro" id="IPR050131">
    <property type="entry name" value="Peptidase_S8_subtilisin-like"/>
</dbReference>
<protein>
    <submittedName>
        <fullName evidence="9">Subtilisin-like protein</fullName>
    </submittedName>
</protein>
<gene>
    <name evidence="9" type="ORF">BCR32DRAFT_326335</name>
</gene>
<accession>A0A1Y1XCM2</accession>
<evidence type="ECO:0000256" key="2">
    <source>
        <dbReference type="ARBA" id="ARBA00022669"/>
    </source>
</evidence>
<dbReference type="SUPFAM" id="SSF52743">
    <property type="entry name" value="Subtilisin-like"/>
    <property type="match status" value="1"/>
</dbReference>
<comment type="similarity">
    <text evidence="1 7">Belongs to the peptidase S8 family.</text>
</comment>
<keyword evidence="4 7" id="KW-0378">Hydrolase</keyword>
<reference evidence="9 10" key="2">
    <citation type="submission" date="2016-08" db="EMBL/GenBank/DDBJ databases">
        <title>Pervasive Adenine N6-methylation of Active Genes in Fungi.</title>
        <authorList>
            <consortium name="DOE Joint Genome Institute"/>
            <person name="Mondo S.J."/>
            <person name="Dannebaum R.O."/>
            <person name="Kuo R.C."/>
            <person name="Labutti K."/>
            <person name="Haridas S."/>
            <person name="Kuo A."/>
            <person name="Salamov A."/>
            <person name="Ahrendt S.R."/>
            <person name="Lipzen A."/>
            <person name="Sullivan W."/>
            <person name="Andreopoulos W.B."/>
            <person name="Clum A."/>
            <person name="Lindquist E."/>
            <person name="Daum C."/>
            <person name="Ramamoorthy G.K."/>
            <person name="Gryganskyi A."/>
            <person name="Culley D."/>
            <person name="Magnuson J.K."/>
            <person name="James T.Y."/>
            <person name="O'Malley M.A."/>
            <person name="Stajich J.E."/>
            <person name="Spatafora J.W."/>
            <person name="Visel A."/>
            <person name="Grigoriev I.V."/>
        </authorList>
    </citation>
    <scope>NUCLEOTIDE SEQUENCE [LARGE SCALE GENOMIC DNA]</scope>
    <source>
        <strain evidence="9 10">S4</strain>
    </source>
</reference>
<dbReference type="InterPro" id="IPR023828">
    <property type="entry name" value="Peptidase_S8_Ser-AS"/>
</dbReference>
<dbReference type="Gene3D" id="3.40.50.200">
    <property type="entry name" value="Peptidase S8/S53 domain"/>
    <property type="match status" value="1"/>
</dbReference>
<dbReference type="InterPro" id="IPR036852">
    <property type="entry name" value="Peptidase_S8/S53_dom_sf"/>
</dbReference>
<evidence type="ECO:0000256" key="6">
    <source>
        <dbReference type="PROSITE-ProRule" id="PRU00261"/>
    </source>
</evidence>
<feature type="domain" description="Chitin-binding type-1" evidence="8">
    <location>
        <begin position="447"/>
        <end position="492"/>
    </location>
</feature>
<sequence length="492" mass="55476">MVNEIHDLIIENKDTYKNVTKFEEIDNQNELKFGKRDVDIKYATDYGDSNYIYPIGSIYDNTILYAYLSTKLIKSIEKMPCVTDIIKDKVLKKTSYYNEIDIQQQAQWDGLEIQNNAPNHLSVISQGKYRGDLINKYDTNYYYPESAGKNVDIFILDGGFNFNYEEYKSNGRTTKCDIAVINGRIINKTTSDVPNLCNLDPEKVHGILVSAVAGGSKNGVAKKANIHGINLNNITYSNVFTALIYIKNHLKKSHRTVFNMSFGDFYTIHERNEKHILFTQRLINDMSEEGSIFVASAGNHGRNVHETEELEKFHLPCILDNVICVGGIDNNVYESTSGMYRLHEKSNYGKEVNIYAPFKAYISAIYNYGEKEEKTHSGTSLSTPMVAGVIALIMGENPNTVYTYETMVEKLQTMGEKGIISGISDDSPNYFVNNGKRIVYSKDGQYEGKCGIYAGNQKCPSGECCSFDSYCTTSKKACKIINDCQPNYGKCN</sequence>
<dbReference type="Proteomes" id="UP000193944">
    <property type="component" value="Unassembled WGS sequence"/>
</dbReference>
<feature type="active site" description="Charge relay system" evidence="7">
    <location>
        <position position="205"/>
    </location>
</feature>
<evidence type="ECO:0000313" key="10">
    <source>
        <dbReference type="Proteomes" id="UP000193944"/>
    </source>
</evidence>
<dbReference type="InterPro" id="IPR036861">
    <property type="entry name" value="Endochitinase-like_sf"/>
</dbReference>
<dbReference type="PROSITE" id="PS51892">
    <property type="entry name" value="SUBTILASE"/>
    <property type="match status" value="1"/>
</dbReference>
<dbReference type="PANTHER" id="PTHR43806:SF11">
    <property type="entry name" value="CEREVISIN-RELATED"/>
    <property type="match status" value="1"/>
</dbReference>
<evidence type="ECO:0000256" key="3">
    <source>
        <dbReference type="ARBA" id="ARBA00022670"/>
    </source>
</evidence>
<dbReference type="OrthoDB" id="206201at2759"/>
<evidence type="ECO:0000256" key="4">
    <source>
        <dbReference type="ARBA" id="ARBA00022801"/>
    </source>
</evidence>
<dbReference type="STRING" id="1754192.A0A1Y1XCM2"/>
<comment type="caution">
    <text evidence="6">Lacks conserved residue(s) required for the propagation of feature annotation.</text>
</comment>
<evidence type="ECO:0000256" key="1">
    <source>
        <dbReference type="ARBA" id="ARBA00011073"/>
    </source>
</evidence>
<keyword evidence="3 7" id="KW-0645">Protease</keyword>
<name>A0A1Y1XCM2_9FUNG</name>
<dbReference type="InterPro" id="IPR015500">
    <property type="entry name" value="Peptidase_S8_subtilisin-rel"/>
</dbReference>
<dbReference type="GO" id="GO:0008061">
    <property type="term" value="F:chitin binding"/>
    <property type="evidence" value="ECO:0007669"/>
    <property type="project" value="UniProtKB-UniRule"/>
</dbReference>
<feature type="active site" description="Charge relay system" evidence="7">
    <location>
        <position position="380"/>
    </location>
</feature>
<keyword evidence="2 6" id="KW-0147">Chitin-binding</keyword>
<evidence type="ECO:0000256" key="7">
    <source>
        <dbReference type="PROSITE-ProRule" id="PRU01240"/>
    </source>
</evidence>
<dbReference type="GO" id="GO:0006508">
    <property type="term" value="P:proteolysis"/>
    <property type="evidence" value="ECO:0007669"/>
    <property type="project" value="UniProtKB-KW"/>
</dbReference>
<dbReference type="PANTHER" id="PTHR43806">
    <property type="entry name" value="PEPTIDASE S8"/>
    <property type="match status" value="1"/>
</dbReference>
<dbReference type="InterPro" id="IPR001002">
    <property type="entry name" value="Chitin-bd_1"/>
</dbReference>
<dbReference type="GO" id="GO:0004252">
    <property type="term" value="F:serine-type endopeptidase activity"/>
    <property type="evidence" value="ECO:0007669"/>
    <property type="project" value="UniProtKB-UniRule"/>
</dbReference>
<feature type="disulfide bond" evidence="6">
    <location>
        <begin position="450"/>
        <end position="465"/>
    </location>
</feature>
<dbReference type="PROSITE" id="PS50941">
    <property type="entry name" value="CHIT_BIND_I_2"/>
    <property type="match status" value="1"/>
</dbReference>
<evidence type="ECO:0000313" key="9">
    <source>
        <dbReference type="EMBL" id="ORX83520.1"/>
    </source>
</evidence>
<comment type="caution">
    <text evidence="9">The sequence shown here is derived from an EMBL/GenBank/DDBJ whole genome shotgun (WGS) entry which is preliminary data.</text>
</comment>